<keyword evidence="2" id="KW-1185">Reference proteome</keyword>
<reference evidence="2" key="1">
    <citation type="journal article" date="2010" name="BMC Genomics">
        <title>Clostridium sticklandii, a specialist in amino acid degradation:revisiting its metabolism through its genome sequence.</title>
        <authorList>
            <person name="Fonknechten N."/>
            <person name="Chaussonnerie S."/>
            <person name="Tricot S."/>
            <person name="Lajus A."/>
            <person name="Andreesen J.R."/>
            <person name="Perchat N."/>
            <person name="Pelletier E."/>
            <person name="Gouyvenoux M."/>
            <person name="Barbe V."/>
            <person name="Salanoubat M."/>
            <person name="Le Paslier D."/>
            <person name="Weissenbach J."/>
            <person name="Cohen G.N."/>
            <person name="Kreimeyer A."/>
        </authorList>
    </citation>
    <scope>NUCLEOTIDE SEQUENCE [LARGE SCALE GENOMIC DNA]</scope>
    <source>
        <strain evidence="2">ATCC 12662 / DSM 519 / JCM 1433 / CCUG 9281 / NCIMB 10654 / HF</strain>
    </source>
</reference>
<dbReference type="HOGENOM" id="CLU_144779_0_0_9"/>
<evidence type="ECO:0000313" key="1">
    <source>
        <dbReference type="EMBL" id="CBH21648.1"/>
    </source>
</evidence>
<dbReference type="GeneID" id="35558788"/>
<dbReference type="STRING" id="1511.CLOST_1528"/>
<dbReference type="AlphaFoldDB" id="E3PRZ4"/>
<dbReference type="BioCyc" id="CSTI499177:GJE9-1580-MONOMER"/>
<gene>
    <name evidence="1" type="ordered locus">CLOST_1528</name>
</gene>
<organism evidence="1 2">
    <name type="scientific">Acetoanaerobium sticklandii (strain ATCC 12662 / DSM 519 / JCM 1433 / CCUG 9281 / NCIMB 10654 / HF)</name>
    <name type="common">Clostridium sticklandii</name>
    <dbReference type="NCBI Taxonomy" id="499177"/>
    <lineage>
        <taxon>Bacteria</taxon>
        <taxon>Bacillati</taxon>
        <taxon>Bacillota</taxon>
        <taxon>Clostridia</taxon>
        <taxon>Peptostreptococcales</taxon>
        <taxon>Filifactoraceae</taxon>
        <taxon>Acetoanaerobium</taxon>
    </lineage>
</organism>
<accession>E3PRZ4</accession>
<dbReference type="RefSeq" id="WP_013361741.1">
    <property type="nucleotide sequence ID" value="NC_014614.1"/>
</dbReference>
<evidence type="ECO:0000313" key="2">
    <source>
        <dbReference type="Proteomes" id="UP000007041"/>
    </source>
</evidence>
<name>E3PRZ4_ACESD</name>
<dbReference type="eggNOG" id="ENOG50333XH">
    <property type="taxonomic scope" value="Bacteria"/>
</dbReference>
<dbReference type="EMBL" id="FP565809">
    <property type="protein sequence ID" value="CBH21648.1"/>
    <property type="molecule type" value="Genomic_DNA"/>
</dbReference>
<sequence length="116" mass="12279">MRIAFDGFMQECITFKSALASTDELKPVKISASSTVALSADTQQIHGKAIKVEKDGAVTVQLKGYVEFTYSGADPAVGYAKLAADGTGKVKVDATNGREFLVMKVDTTAKVVGFLL</sequence>
<protein>
    <submittedName>
        <fullName evidence="1">Uncharacterized protein</fullName>
    </submittedName>
</protein>
<dbReference type="Proteomes" id="UP000007041">
    <property type="component" value="Chromosome"/>
</dbReference>
<dbReference type="KEGG" id="cst:CLOST_1528"/>
<proteinExistence type="predicted"/>